<comment type="caution">
    <text evidence="1">The sequence shown here is derived from an EMBL/GenBank/DDBJ whole genome shotgun (WGS) entry which is preliminary data.</text>
</comment>
<accession>A0A8J5LJA7</accession>
<keyword evidence="2" id="KW-1185">Reference proteome</keyword>
<evidence type="ECO:0000313" key="1">
    <source>
        <dbReference type="EMBL" id="KAG6527221.1"/>
    </source>
</evidence>
<dbReference type="AlphaFoldDB" id="A0A8J5LJA7"/>
<sequence length="106" mass="11215">MSACGANAVCDPNAQQMCRCLAGFLVNSSGAWNPGSMPYGCSRHAPLDCGNETDVFFGIARTKLADTSRSVVESRLSQEQCSNYARGIALVQPVQAPTSVKVRTDA</sequence>
<dbReference type="Proteomes" id="UP000734854">
    <property type="component" value="Unassembled WGS sequence"/>
</dbReference>
<evidence type="ECO:0000313" key="2">
    <source>
        <dbReference type="Proteomes" id="UP000734854"/>
    </source>
</evidence>
<name>A0A8J5LJA7_ZINOF</name>
<proteinExistence type="predicted"/>
<dbReference type="EMBL" id="JACMSC010000003">
    <property type="protein sequence ID" value="KAG6527221.1"/>
    <property type="molecule type" value="Genomic_DNA"/>
</dbReference>
<organism evidence="1 2">
    <name type="scientific">Zingiber officinale</name>
    <name type="common">Ginger</name>
    <name type="synonym">Amomum zingiber</name>
    <dbReference type="NCBI Taxonomy" id="94328"/>
    <lineage>
        <taxon>Eukaryota</taxon>
        <taxon>Viridiplantae</taxon>
        <taxon>Streptophyta</taxon>
        <taxon>Embryophyta</taxon>
        <taxon>Tracheophyta</taxon>
        <taxon>Spermatophyta</taxon>
        <taxon>Magnoliopsida</taxon>
        <taxon>Liliopsida</taxon>
        <taxon>Zingiberales</taxon>
        <taxon>Zingiberaceae</taxon>
        <taxon>Zingiber</taxon>
    </lineage>
</organism>
<reference evidence="1 2" key="1">
    <citation type="submission" date="2020-08" db="EMBL/GenBank/DDBJ databases">
        <title>Plant Genome Project.</title>
        <authorList>
            <person name="Zhang R.-G."/>
        </authorList>
    </citation>
    <scope>NUCLEOTIDE SEQUENCE [LARGE SCALE GENOMIC DNA]</scope>
    <source>
        <tissue evidence="1">Rhizome</tissue>
    </source>
</reference>
<dbReference type="PANTHER" id="PTHR32444">
    <property type="entry name" value="BULB-TYPE LECTIN DOMAIN-CONTAINING PROTEIN"/>
    <property type="match status" value="1"/>
</dbReference>
<gene>
    <name evidence="1" type="ORF">ZIOFF_009316</name>
</gene>
<protein>
    <submittedName>
        <fullName evidence="1">Uncharacterized protein</fullName>
    </submittedName>
</protein>
<dbReference type="PANTHER" id="PTHR32444:SF183">
    <property type="entry name" value="APPLE DOMAIN-CONTAINING PROTEIN"/>
    <property type="match status" value="1"/>
</dbReference>